<dbReference type="Pfam" id="PF00257">
    <property type="entry name" value="Dehydrin"/>
    <property type="match status" value="1"/>
</dbReference>
<feature type="compositionally biased region" description="Gly residues" evidence="3">
    <location>
        <begin position="141"/>
        <end position="157"/>
    </location>
</feature>
<feature type="compositionally biased region" description="Basic and acidic residues" evidence="3">
    <location>
        <begin position="78"/>
        <end position="87"/>
    </location>
</feature>
<proteinExistence type="inferred from homology"/>
<dbReference type="InterPro" id="IPR030513">
    <property type="entry name" value="Dehydrin_CS"/>
</dbReference>
<feature type="compositionally biased region" description="Basic and acidic residues" evidence="3">
    <location>
        <begin position="158"/>
        <end position="174"/>
    </location>
</feature>
<dbReference type="GO" id="GO:0009631">
    <property type="term" value="P:cold acclimation"/>
    <property type="evidence" value="ECO:0007669"/>
    <property type="project" value="TreeGrafter"/>
</dbReference>
<gene>
    <name evidence="4" type="ORF">Bca52824_094249</name>
</gene>
<dbReference type="GO" id="GO:0046872">
    <property type="term" value="F:metal ion binding"/>
    <property type="evidence" value="ECO:0007669"/>
    <property type="project" value="UniProtKB-ARBA"/>
</dbReference>
<evidence type="ECO:0000256" key="2">
    <source>
        <dbReference type="RuleBase" id="RU003995"/>
    </source>
</evidence>
<evidence type="ECO:0008006" key="6">
    <source>
        <dbReference type="Google" id="ProtNLM"/>
    </source>
</evidence>
<dbReference type="Proteomes" id="UP000886595">
    <property type="component" value="Unassembled WGS sequence"/>
</dbReference>
<name>A0A8X7P3Y7_BRACI</name>
<dbReference type="PANTHER" id="PTHR33346">
    <property type="entry name" value="DEHYDRIN XERO 2-RELATED"/>
    <property type="match status" value="1"/>
</dbReference>
<evidence type="ECO:0000256" key="1">
    <source>
        <dbReference type="ARBA" id="ARBA00008403"/>
    </source>
</evidence>
<feature type="region of interest" description="Disordered" evidence="3">
    <location>
        <begin position="1"/>
        <end position="180"/>
    </location>
</feature>
<dbReference type="EMBL" id="JAAMPC010000134">
    <property type="protein sequence ID" value="KAG2243907.1"/>
    <property type="molecule type" value="Genomic_DNA"/>
</dbReference>
<dbReference type="GO" id="GO:0005829">
    <property type="term" value="C:cytosol"/>
    <property type="evidence" value="ECO:0007669"/>
    <property type="project" value="TreeGrafter"/>
</dbReference>
<organism evidence="4 5">
    <name type="scientific">Brassica carinata</name>
    <name type="common">Ethiopian mustard</name>
    <name type="synonym">Abyssinian cabbage</name>
    <dbReference type="NCBI Taxonomy" id="52824"/>
    <lineage>
        <taxon>Eukaryota</taxon>
        <taxon>Viridiplantae</taxon>
        <taxon>Streptophyta</taxon>
        <taxon>Embryophyta</taxon>
        <taxon>Tracheophyta</taxon>
        <taxon>Spermatophyta</taxon>
        <taxon>Magnoliopsida</taxon>
        <taxon>eudicotyledons</taxon>
        <taxon>Gunneridae</taxon>
        <taxon>Pentapetalae</taxon>
        <taxon>rosids</taxon>
        <taxon>malvids</taxon>
        <taxon>Brassicales</taxon>
        <taxon>Brassicaceae</taxon>
        <taxon>Brassiceae</taxon>
        <taxon>Brassica</taxon>
    </lineage>
</organism>
<accession>A0A8X7P3Y7</accession>
<evidence type="ECO:0000313" key="4">
    <source>
        <dbReference type="EMBL" id="KAG2243907.1"/>
    </source>
</evidence>
<dbReference type="PANTHER" id="PTHR33346:SF41">
    <property type="entry name" value="DEHYDRIN"/>
    <property type="match status" value="1"/>
</dbReference>
<dbReference type="GO" id="GO:0009414">
    <property type="term" value="P:response to water deprivation"/>
    <property type="evidence" value="ECO:0007669"/>
    <property type="project" value="UniProtKB-ARBA"/>
</dbReference>
<evidence type="ECO:0000256" key="3">
    <source>
        <dbReference type="SAM" id="MobiDB-lite"/>
    </source>
</evidence>
<feature type="compositionally biased region" description="Basic and acidic residues" evidence="3">
    <location>
        <begin position="121"/>
        <end position="136"/>
    </location>
</feature>
<sequence length="180" mass="18189">MASYQNRPGAQATDEYGNPIQQLDEYGNPIGRGATGGGGYGTGGGYGGGATGGTYGTGGEGYGAGTGALGAGVGGRHHGQEQLHKESGGGGLGGMLHRSGSDPALARYEDDGQGGRRKKKGITDKIKEKLPGHHDQSGQSQGMGMGTTTGYDEGGYGGERHEKKGMMEKIKEKLPGGGHH</sequence>
<dbReference type="AlphaFoldDB" id="A0A8X7P3Y7"/>
<dbReference type="PROSITE" id="PS00823">
    <property type="entry name" value="DEHYDRIN_2"/>
    <property type="match status" value="2"/>
</dbReference>
<dbReference type="InterPro" id="IPR000167">
    <property type="entry name" value="Dehydrin"/>
</dbReference>
<evidence type="ECO:0000313" key="5">
    <source>
        <dbReference type="Proteomes" id="UP000886595"/>
    </source>
</evidence>
<comment type="caution">
    <text evidence="4">The sequence shown here is derived from an EMBL/GenBank/DDBJ whole genome shotgun (WGS) entry which is preliminary data.</text>
</comment>
<reference evidence="4 5" key="1">
    <citation type="submission" date="2020-02" db="EMBL/GenBank/DDBJ databases">
        <authorList>
            <person name="Ma Q."/>
            <person name="Huang Y."/>
            <person name="Song X."/>
            <person name="Pei D."/>
        </authorList>
    </citation>
    <scope>NUCLEOTIDE SEQUENCE [LARGE SCALE GENOMIC DNA]</scope>
    <source>
        <strain evidence="4">Sxm20200214</strain>
        <tissue evidence="4">Leaf</tissue>
    </source>
</reference>
<comment type="similarity">
    <text evidence="1 2">Belongs to the plant dehydrin family.</text>
</comment>
<protein>
    <recommendedName>
        <fullName evidence="6">Dehydrin</fullName>
    </recommendedName>
</protein>
<dbReference type="OrthoDB" id="1114144at2759"/>
<dbReference type="GO" id="GO:0009737">
    <property type="term" value="P:response to abscisic acid"/>
    <property type="evidence" value="ECO:0007669"/>
    <property type="project" value="TreeGrafter"/>
</dbReference>
<feature type="compositionally biased region" description="Gly residues" evidence="3">
    <location>
        <begin position="33"/>
        <end position="74"/>
    </location>
</feature>
<keyword evidence="5" id="KW-1185">Reference proteome</keyword>